<dbReference type="RefSeq" id="YP_006990159.1">
    <property type="nucleotide sequence ID" value="NC_019414.1"/>
</dbReference>
<evidence type="ECO:0000256" key="1">
    <source>
        <dbReference type="SAM" id="MobiDB-lite"/>
    </source>
</evidence>
<dbReference type="Proteomes" id="UP000008041">
    <property type="component" value="Segment"/>
</dbReference>
<dbReference type="OrthoDB" id="3069at10239"/>
<dbReference type="Gene3D" id="3.60.21.10">
    <property type="match status" value="1"/>
</dbReference>
<organism evidence="2 3">
    <name type="scientific">Streptomyces phage R4</name>
    <dbReference type="NCBI Taxonomy" id="10732"/>
    <lineage>
        <taxon>Viruses</taxon>
        <taxon>Duplodnaviria</taxon>
        <taxon>Heunggongvirae</taxon>
        <taxon>Uroviricota</taxon>
        <taxon>Caudoviricetes</taxon>
        <taxon>Arquatrovirinae</taxon>
        <taxon>Arequatrovirus</taxon>
        <taxon>Arequatrovirus R4</taxon>
    </lineage>
</organism>
<name>K4HYU3_9CAUD</name>
<dbReference type="EMBL" id="JX182370">
    <property type="protein sequence ID" value="AFU62098.1"/>
    <property type="molecule type" value="Genomic_DNA"/>
</dbReference>
<accession>K4HYU3</accession>
<gene>
    <name evidence="2" type="ORF">R4_45</name>
</gene>
<protein>
    <submittedName>
        <fullName evidence="2">Uncharacterized protein</fullName>
    </submittedName>
</protein>
<dbReference type="SUPFAM" id="SSF56300">
    <property type="entry name" value="Metallo-dependent phosphatases"/>
    <property type="match status" value="1"/>
</dbReference>
<evidence type="ECO:0000313" key="2">
    <source>
        <dbReference type="EMBL" id="AFU62098.1"/>
    </source>
</evidence>
<evidence type="ECO:0000313" key="3">
    <source>
        <dbReference type="Proteomes" id="UP000008041"/>
    </source>
</evidence>
<proteinExistence type="predicted"/>
<dbReference type="GeneID" id="13996952"/>
<reference evidence="2 3" key="1">
    <citation type="submission" date="2012-06" db="EMBL/GenBank/DDBJ databases">
        <authorList>
            <person name="Smith M.C.M."/>
            <person name="Hendrix R."/>
            <person name="Hatfull G.F."/>
        </authorList>
    </citation>
    <scope>NUCLEOTIDE SEQUENCE [LARGE SCALE GENOMIC DNA]</scope>
</reference>
<sequence length="401" mass="43794">MSELLDGLLAKPVGPTVPARQTDPEKDFTRQIEVKGDAADVTVRAETFEQTETAATDVLKGQGLDPAEWTVTGFRSSEWTMANGDTGVSTRFSFARARCDTVASERPALDELLATIDSTPSIAVQAGPRVEGEPATYIVALGDMQFGKIDGDGVEGTLQRTIECLNKAADLLGVYRYRFGIDHVHIAWLGDHIEGFVSQGGANTWRTQLTLNEQIRLTRRVMLHALLIFAPLCERLTMAAVPGNHGEAVRFMGKGVTRYDDSHDTESLIAVKDAADLNPERFGHVEFFVPDTDELTVVVECSGTVVAHAHGHQFRPGKHFDWWRGQAFGRASAMHQADVLLAGHLHHEFVEADGPRTFIQVPSMESESTWFRHSKGAEGAPGLIVAVTSKGRVPVKEVVSQ</sequence>
<dbReference type="InterPro" id="IPR029052">
    <property type="entry name" value="Metallo-depent_PP-like"/>
</dbReference>
<dbReference type="KEGG" id="vg:13996952"/>
<feature type="region of interest" description="Disordered" evidence="1">
    <location>
        <begin position="1"/>
        <end position="24"/>
    </location>
</feature>
<keyword evidence="3" id="KW-1185">Reference proteome</keyword>